<evidence type="ECO:0000256" key="4">
    <source>
        <dbReference type="ARBA" id="ARBA00022927"/>
    </source>
</evidence>
<gene>
    <name evidence="5" type="ORF">GCM10007895_23430</name>
</gene>
<keyword evidence="2" id="KW-0813">Transport</keyword>
<proteinExistence type="predicted"/>
<evidence type="ECO:0000256" key="1">
    <source>
        <dbReference type="ARBA" id="ARBA00011245"/>
    </source>
</evidence>
<name>A0AA37RYF0_9GAMM</name>
<dbReference type="RefSeq" id="WP_095504339.1">
    <property type="nucleotide sequence ID" value="NZ_BSNC01000005.1"/>
</dbReference>
<dbReference type="InterPro" id="IPR004564">
    <property type="entry name" value="OM_lipoprot_carrier_LolA-like"/>
</dbReference>
<evidence type="ECO:0000256" key="2">
    <source>
        <dbReference type="ARBA" id="ARBA00022448"/>
    </source>
</evidence>
<keyword evidence="4" id="KW-0653">Protein transport</keyword>
<sequence length="204" mass="22717">MKKLLLIATLSCLSFIGHTKTAEITLSDVQGWMSHTQQIEGSFQQQKHLSILARPLQSQGRFYVVPSVAILWQQLLPFQLDTLLKEESIQQFSQGSSVSRSTNTNLPSNLTSLLLAIFSGDLETLEQGFHIALESQQEHWKLSLTPKSEQALLSKIFREISIEGHLSQLTSIALHEVSGDFTEIELHDIQPVTNVPAILTDASL</sequence>
<dbReference type="GO" id="GO:0015031">
    <property type="term" value="P:protein transport"/>
    <property type="evidence" value="ECO:0007669"/>
    <property type="project" value="UniProtKB-KW"/>
</dbReference>
<reference evidence="5" key="1">
    <citation type="journal article" date="2014" name="Int. J. Syst. Evol. Microbiol.">
        <title>Complete genome sequence of Corynebacterium casei LMG S-19264T (=DSM 44701T), isolated from a smear-ripened cheese.</title>
        <authorList>
            <consortium name="US DOE Joint Genome Institute (JGI-PGF)"/>
            <person name="Walter F."/>
            <person name="Albersmeier A."/>
            <person name="Kalinowski J."/>
            <person name="Ruckert C."/>
        </authorList>
    </citation>
    <scope>NUCLEOTIDE SEQUENCE</scope>
    <source>
        <strain evidence="5">NBRC 101628</strain>
    </source>
</reference>
<dbReference type="Pfam" id="PF03548">
    <property type="entry name" value="LolA"/>
    <property type="match status" value="1"/>
</dbReference>
<accession>A0AA37RYF0</accession>
<keyword evidence="6" id="KW-1185">Reference proteome</keyword>
<comment type="caution">
    <text evidence="5">The sequence shown here is derived from an EMBL/GenBank/DDBJ whole genome shotgun (WGS) entry which is preliminary data.</text>
</comment>
<evidence type="ECO:0000313" key="5">
    <source>
        <dbReference type="EMBL" id="GLP97037.1"/>
    </source>
</evidence>
<keyword evidence="5" id="KW-0449">Lipoprotein</keyword>
<protein>
    <submittedName>
        <fullName evidence="5">Outer-membrane lipoprotein carrier protein</fullName>
    </submittedName>
</protein>
<evidence type="ECO:0000313" key="6">
    <source>
        <dbReference type="Proteomes" id="UP001161422"/>
    </source>
</evidence>
<dbReference type="AlphaFoldDB" id="A0AA37RYF0"/>
<dbReference type="Gene3D" id="2.50.20.10">
    <property type="entry name" value="Lipoprotein localisation LolA/LolB/LppX"/>
    <property type="match status" value="1"/>
</dbReference>
<reference evidence="5" key="2">
    <citation type="submission" date="2023-01" db="EMBL/GenBank/DDBJ databases">
        <title>Draft genome sequence of Paraferrimonas sedimenticola strain NBRC 101628.</title>
        <authorList>
            <person name="Sun Q."/>
            <person name="Mori K."/>
        </authorList>
    </citation>
    <scope>NUCLEOTIDE SEQUENCE</scope>
    <source>
        <strain evidence="5">NBRC 101628</strain>
    </source>
</reference>
<dbReference type="CDD" id="cd16325">
    <property type="entry name" value="LolA"/>
    <property type="match status" value="1"/>
</dbReference>
<comment type="subunit">
    <text evidence="1">Monomer.</text>
</comment>
<dbReference type="InterPro" id="IPR029046">
    <property type="entry name" value="LolA/LolB/LppX"/>
</dbReference>
<evidence type="ECO:0000256" key="3">
    <source>
        <dbReference type="ARBA" id="ARBA00022729"/>
    </source>
</evidence>
<organism evidence="5 6">
    <name type="scientific">Paraferrimonas sedimenticola</name>
    <dbReference type="NCBI Taxonomy" id="375674"/>
    <lineage>
        <taxon>Bacteria</taxon>
        <taxon>Pseudomonadati</taxon>
        <taxon>Pseudomonadota</taxon>
        <taxon>Gammaproteobacteria</taxon>
        <taxon>Alteromonadales</taxon>
        <taxon>Ferrimonadaceae</taxon>
        <taxon>Paraferrimonas</taxon>
    </lineage>
</organism>
<dbReference type="SUPFAM" id="SSF89392">
    <property type="entry name" value="Prokaryotic lipoproteins and lipoprotein localization factors"/>
    <property type="match status" value="1"/>
</dbReference>
<dbReference type="Proteomes" id="UP001161422">
    <property type="component" value="Unassembled WGS sequence"/>
</dbReference>
<keyword evidence="3" id="KW-0732">Signal</keyword>
<dbReference type="EMBL" id="BSNC01000005">
    <property type="protein sequence ID" value="GLP97037.1"/>
    <property type="molecule type" value="Genomic_DNA"/>
</dbReference>